<dbReference type="InterPro" id="IPR029016">
    <property type="entry name" value="GAF-like_dom_sf"/>
</dbReference>
<accession>A0A8S9T8R1</accession>
<dbReference type="PROSITE" id="PS50046">
    <property type="entry name" value="PHYTOCHROME_2"/>
    <property type="match status" value="1"/>
</dbReference>
<evidence type="ECO:0000256" key="10">
    <source>
        <dbReference type="PROSITE-ProRule" id="PRU00244"/>
    </source>
</evidence>
<keyword evidence="5" id="KW-0808">Transferase</keyword>
<dbReference type="GO" id="GO:0000155">
    <property type="term" value="F:phosphorelay sensor kinase activity"/>
    <property type="evidence" value="ECO:0007669"/>
    <property type="project" value="InterPro"/>
</dbReference>
<dbReference type="RefSeq" id="WP_050045309.1">
    <property type="nucleotide sequence ID" value="NZ_JHEG04000001.1"/>
</dbReference>
<keyword evidence="10" id="KW-0812">Transmembrane</keyword>
<dbReference type="InterPro" id="IPR036097">
    <property type="entry name" value="HisK_dim/P_sf"/>
</dbReference>
<keyword evidence="11" id="KW-0175">Coiled coil</keyword>
<dbReference type="Pfam" id="PF03707">
    <property type="entry name" value="MHYT"/>
    <property type="match status" value="3"/>
</dbReference>
<feature type="transmembrane region" description="Helical" evidence="10">
    <location>
        <begin position="221"/>
        <end position="244"/>
    </location>
</feature>
<evidence type="ECO:0000256" key="9">
    <source>
        <dbReference type="ARBA" id="ARBA00023012"/>
    </source>
</evidence>
<evidence type="ECO:0000259" key="14">
    <source>
        <dbReference type="PROSITE" id="PS50924"/>
    </source>
</evidence>
<dbReference type="Proteomes" id="UP000029738">
    <property type="component" value="Unassembled WGS sequence"/>
</dbReference>
<evidence type="ECO:0000256" key="1">
    <source>
        <dbReference type="ARBA" id="ARBA00000085"/>
    </source>
</evidence>
<dbReference type="Pfam" id="PF02518">
    <property type="entry name" value="HATPase_c"/>
    <property type="match status" value="1"/>
</dbReference>
<sequence length="789" mass="88603">MLEMISGNYELPLVTLSFVMAAIASYTALELACRVTPSSPSKSRWIWSIGGAIAMGTGIWSMHFIAMLAFHLPLPISYDIKMTIISWIDAIMASEIAMLLLSQSQLSLRILLGGSTVMGLAIASMHYLGMVGMKVSGATMHYNPWLVALSVGIAIAASGASLWLAFRFRNPSKTGLNRLKFSSALVMGIAISSMHYTGMWATHFIQVPELLLAIPEPSSNVGLAIQIGIGSFLILMTALLTSFFDSRYAAQLVWQKALQESAEREKALTKAILRMRQTLDIQSIFNTTTSELREVINCDRVVIYRFHSDWSGEFVAESVGDGWRSLSKEQINNSKLQDNALLDKRCILKNVVGEPDSFFESSFVIKDTYLQQTQGGGFEGGTTYRVVDNIYNAGFNDCYINFLEQLQAKAYIIVPIFSNRKLWGLLATYQNFQPRQWKDVEINIVAQISNQLGVALEHSELLEQTKNQSIILQQEIQERLQAEALLKQQKQELEKALSNLKQAEAQLIQNEKMVALGQLVAGIAHEINNPIGFIFGNLEYTNQYLQDLLHLIRLYHQEYPHSIYKFNEIFKELDLDLVSQDLESSMISMQRGVQRIWQLVLSLRNFSRLDESKIKPVNIHEGIDSTLLLLQHRLRATTFRPEITVLAKYGQLPFVTCYPSLLNQVFMHLLNNAIDALDERSNKEDFLPKICIYTEITETHTVKIRIVDNGCGISDAVKSRLFDPFFTSKAVGKGMGLGLAISYQIIVQQHQGKLTYYSVPRQRTEFVIEIPLHCAGVNAGTQCLVPVQG</sequence>
<dbReference type="InterPro" id="IPR003594">
    <property type="entry name" value="HATPase_dom"/>
</dbReference>
<gene>
    <name evidence="15" type="ORF">DA73_0400021670</name>
</gene>
<feature type="transmembrane region" description="Helical" evidence="10">
    <location>
        <begin position="178"/>
        <end position="201"/>
    </location>
</feature>
<evidence type="ECO:0000259" key="13">
    <source>
        <dbReference type="PROSITE" id="PS50109"/>
    </source>
</evidence>
<dbReference type="PANTHER" id="PTHR43065">
    <property type="entry name" value="SENSOR HISTIDINE KINASE"/>
    <property type="match status" value="1"/>
</dbReference>
<evidence type="ECO:0000313" key="16">
    <source>
        <dbReference type="Proteomes" id="UP000029738"/>
    </source>
</evidence>
<dbReference type="PROSITE" id="PS50109">
    <property type="entry name" value="HIS_KIN"/>
    <property type="match status" value="1"/>
</dbReference>
<dbReference type="PANTHER" id="PTHR43065:SF10">
    <property type="entry name" value="PEROXIDE STRESS-ACTIVATED HISTIDINE KINASE MAK3"/>
    <property type="match status" value="1"/>
</dbReference>
<dbReference type="Gene3D" id="3.30.565.10">
    <property type="entry name" value="Histidine kinase-like ATPase, C-terminal domain"/>
    <property type="match status" value="1"/>
</dbReference>
<keyword evidence="10" id="KW-0472">Membrane</keyword>
<feature type="transmembrane region" description="Helical" evidence="10">
    <location>
        <begin position="12"/>
        <end position="33"/>
    </location>
</feature>
<dbReference type="GO" id="GO:0005524">
    <property type="term" value="F:ATP binding"/>
    <property type="evidence" value="ECO:0007669"/>
    <property type="project" value="UniProtKB-KW"/>
</dbReference>
<keyword evidence="16" id="KW-1185">Reference proteome</keyword>
<dbReference type="SUPFAM" id="SSF55874">
    <property type="entry name" value="ATPase domain of HSP90 chaperone/DNA topoisomerase II/histidine kinase"/>
    <property type="match status" value="1"/>
</dbReference>
<dbReference type="InterPro" id="IPR016132">
    <property type="entry name" value="Phyto_chromo_attachment"/>
</dbReference>
<dbReference type="PRINTS" id="PR00344">
    <property type="entry name" value="BCTRLSENSOR"/>
</dbReference>
<dbReference type="SUPFAM" id="SSF47384">
    <property type="entry name" value="Homodimeric domain of signal transducing histidine kinase"/>
    <property type="match status" value="1"/>
</dbReference>
<dbReference type="EC" id="2.7.13.3" evidence="3"/>
<dbReference type="AlphaFoldDB" id="A0A8S9T8R1"/>
<reference evidence="15" key="1">
    <citation type="journal article" date="2015" name="Genome Announc.">
        <title>Draft Genome Sequence of Tolypothrix boutellei Strain VB521301.</title>
        <authorList>
            <person name="Chandrababunaidu M.M."/>
            <person name="Singh D."/>
            <person name="Sen D."/>
            <person name="Bhan S."/>
            <person name="Das S."/>
            <person name="Gupta A."/>
            <person name="Adhikary S.P."/>
            <person name="Tripathy S."/>
        </authorList>
    </citation>
    <scope>NUCLEOTIDE SEQUENCE</scope>
    <source>
        <strain evidence="15">VB521301</strain>
    </source>
</reference>
<evidence type="ECO:0000256" key="6">
    <source>
        <dbReference type="ARBA" id="ARBA00022741"/>
    </source>
</evidence>
<feature type="transmembrane region" description="Helical" evidence="10">
    <location>
        <begin position="108"/>
        <end position="130"/>
    </location>
</feature>
<feature type="transmembrane region" description="Helical" evidence="10">
    <location>
        <begin position="45"/>
        <end position="72"/>
    </location>
</feature>
<feature type="transmembrane region" description="Helical" evidence="10">
    <location>
        <begin position="142"/>
        <end position="166"/>
    </location>
</feature>
<dbReference type="Gene3D" id="3.30.450.40">
    <property type="match status" value="1"/>
</dbReference>
<comment type="caution">
    <text evidence="15">The sequence shown here is derived from an EMBL/GenBank/DDBJ whole genome shotgun (WGS) entry which is preliminary data.</text>
</comment>
<dbReference type="SUPFAM" id="SSF55781">
    <property type="entry name" value="GAF domain-like"/>
    <property type="match status" value="1"/>
</dbReference>
<keyword evidence="9" id="KW-0902">Two-component regulatory system</keyword>
<dbReference type="OrthoDB" id="474548at2"/>
<dbReference type="Pfam" id="PF01590">
    <property type="entry name" value="GAF"/>
    <property type="match status" value="1"/>
</dbReference>
<keyword evidence="8" id="KW-0067">ATP-binding</keyword>
<evidence type="ECO:0000256" key="3">
    <source>
        <dbReference type="ARBA" id="ARBA00012438"/>
    </source>
</evidence>
<evidence type="ECO:0000256" key="7">
    <source>
        <dbReference type="ARBA" id="ARBA00022777"/>
    </source>
</evidence>
<dbReference type="InterPro" id="IPR005330">
    <property type="entry name" value="MHYT_dom"/>
</dbReference>
<comment type="similarity">
    <text evidence="2">In the N-terminal section; belongs to the phytochrome family.</text>
</comment>
<organism evidence="15 16">
    <name type="scientific">Tolypothrix bouteillei VB521301</name>
    <dbReference type="NCBI Taxonomy" id="1479485"/>
    <lineage>
        <taxon>Bacteria</taxon>
        <taxon>Bacillati</taxon>
        <taxon>Cyanobacteriota</taxon>
        <taxon>Cyanophyceae</taxon>
        <taxon>Nostocales</taxon>
        <taxon>Tolypothrichaceae</taxon>
        <taxon>Tolypothrix</taxon>
    </lineage>
</organism>
<name>A0A8S9T8R1_9CYAN</name>
<keyword evidence="6" id="KW-0547">Nucleotide-binding</keyword>
<evidence type="ECO:0000313" key="15">
    <source>
        <dbReference type="EMBL" id="KAF3887813.1"/>
    </source>
</evidence>
<dbReference type="EMBL" id="JHEG04000001">
    <property type="protein sequence ID" value="KAF3887813.1"/>
    <property type="molecule type" value="Genomic_DNA"/>
</dbReference>
<feature type="transmembrane region" description="Helical" evidence="10">
    <location>
        <begin position="84"/>
        <end position="101"/>
    </location>
</feature>
<dbReference type="CDD" id="cd00082">
    <property type="entry name" value="HisKA"/>
    <property type="match status" value="1"/>
</dbReference>
<evidence type="ECO:0000256" key="8">
    <source>
        <dbReference type="ARBA" id="ARBA00022840"/>
    </source>
</evidence>
<evidence type="ECO:0000256" key="4">
    <source>
        <dbReference type="ARBA" id="ARBA00022553"/>
    </source>
</evidence>
<evidence type="ECO:0000256" key="5">
    <source>
        <dbReference type="ARBA" id="ARBA00022679"/>
    </source>
</evidence>
<dbReference type="GO" id="GO:0016020">
    <property type="term" value="C:membrane"/>
    <property type="evidence" value="ECO:0007669"/>
    <property type="project" value="UniProtKB-UniRule"/>
</dbReference>
<dbReference type="Gene3D" id="1.10.287.130">
    <property type="match status" value="1"/>
</dbReference>
<feature type="domain" description="Histidine kinase" evidence="13">
    <location>
        <begin position="522"/>
        <end position="774"/>
    </location>
</feature>
<dbReference type="InterPro" id="IPR004358">
    <property type="entry name" value="Sig_transdc_His_kin-like_C"/>
</dbReference>
<keyword evidence="10" id="KW-1133">Transmembrane helix</keyword>
<keyword evidence="4" id="KW-0597">Phosphoprotein</keyword>
<reference evidence="15" key="2">
    <citation type="submission" date="2019-11" db="EMBL/GenBank/DDBJ databases">
        <title>Improved Assembly of Tolypothrix boutellei genome.</title>
        <authorList>
            <person name="Sarangi A.N."/>
            <person name="Mukherjee M."/>
            <person name="Ghosh S."/>
            <person name="Singh D."/>
            <person name="Das A."/>
            <person name="Kant S."/>
            <person name="Prusty A."/>
            <person name="Tripathy S."/>
        </authorList>
    </citation>
    <scope>NUCLEOTIDE SEQUENCE</scope>
    <source>
        <strain evidence="15">VB521301</strain>
    </source>
</reference>
<evidence type="ECO:0000259" key="12">
    <source>
        <dbReference type="PROSITE" id="PS50046"/>
    </source>
</evidence>
<feature type="domain" description="MHYT" evidence="14">
    <location>
        <begin position="9"/>
        <end position="205"/>
    </location>
</feature>
<dbReference type="PROSITE" id="PS50924">
    <property type="entry name" value="MHYT"/>
    <property type="match status" value="1"/>
</dbReference>
<dbReference type="SMART" id="SM00065">
    <property type="entry name" value="GAF"/>
    <property type="match status" value="1"/>
</dbReference>
<feature type="domain" description="Phytochrome chromophore attachment site" evidence="12">
    <location>
        <begin position="280"/>
        <end position="451"/>
    </location>
</feature>
<dbReference type="InterPro" id="IPR003661">
    <property type="entry name" value="HisK_dim/P_dom"/>
</dbReference>
<evidence type="ECO:0000256" key="11">
    <source>
        <dbReference type="SAM" id="Coils"/>
    </source>
</evidence>
<dbReference type="InterPro" id="IPR036890">
    <property type="entry name" value="HATPase_C_sf"/>
</dbReference>
<dbReference type="InterPro" id="IPR003018">
    <property type="entry name" value="GAF"/>
</dbReference>
<evidence type="ECO:0000256" key="2">
    <source>
        <dbReference type="ARBA" id="ARBA00006402"/>
    </source>
</evidence>
<dbReference type="SMART" id="SM00387">
    <property type="entry name" value="HATPase_c"/>
    <property type="match status" value="1"/>
</dbReference>
<protein>
    <recommendedName>
        <fullName evidence="3">histidine kinase</fullName>
        <ecNumber evidence="3">2.7.13.3</ecNumber>
    </recommendedName>
</protein>
<feature type="coiled-coil region" evidence="11">
    <location>
        <begin position="472"/>
        <end position="513"/>
    </location>
</feature>
<proteinExistence type="inferred from homology"/>
<comment type="catalytic activity">
    <reaction evidence="1">
        <text>ATP + protein L-histidine = ADP + protein N-phospho-L-histidine.</text>
        <dbReference type="EC" id="2.7.13.3"/>
    </reaction>
</comment>
<keyword evidence="7" id="KW-0418">Kinase</keyword>
<dbReference type="InterPro" id="IPR005467">
    <property type="entry name" value="His_kinase_dom"/>
</dbReference>